<comment type="similarity">
    <text evidence="4">Belongs to the class I-like SAM-binding methyltransferase superfamily.</text>
</comment>
<comment type="pathway">
    <text evidence="1">Secondary metabolite biosynthesis.</text>
</comment>
<evidence type="ECO:0000256" key="3">
    <source>
        <dbReference type="ARBA" id="ARBA00022691"/>
    </source>
</evidence>
<feature type="non-terminal residue" evidence="5">
    <location>
        <position position="1"/>
    </location>
</feature>
<dbReference type="SUPFAM" id="SSF53335">
    <property type="entry name" value="S-adenosyl-L-methionine-dependent methyltransferases"/>
    <property type="match status" value="1"/>
</dbReference>
<dbReference type="AlphaFoldDB" id="A0A165EC43"/>
<evidence type="ECO:0000256" key="2">
    <source>
        <dbReference type="ARBA" id="ARBA00022679"/>
    </source>
</evidence>
<evidence type="ECO:0000313" key="5">
    <source>
        <dbReference type="EMBL" id="KZV86573.1"/>
    </source>
</evidence>
<reference evidence="5 6" key="1">
    <citation type="journal article" date="2016" name="Mol. Biol. Evol.">
        <title>Comparative Genomics of Early-Diverging Mushroom-Forming Fungi Provides Insights into the Origins of Lignocellulose Decay Capabilities.</title>
        <authorList>
            <person name="Nagy L.G."/>
            <person name="Riley R."/>
            <person name="Tritt A."/>
            <person name="Adam C."/>
            <person name="Daum C."/>
            <person name="Floudas D."/>
            <person name="Sun H."/>
            <person name="Yadav J.S."/>
            <person name="Pangilinan J."/>
            <person name="Larsson K.H."/>
            <person name="Matsuura K."/>
            <person name="Barry K."/>
            <person name="Labutti K."/>
            <person name="Kuo R."/>
            <person name="Ohm R.A."/>
            <person name="Bhattacharya S.S."/>
            <person name="Shirouzu T."/>
            <person name="Yoshinaga Y."/>
            <person name="Martin F.M."/>
            <person name="Grigoriev I.V."/>
            <person name="Hibbett D.S."/>
        </authorList>
    </citation>
    <scope>NUCLEOTIDE SEQUENCE [LARGE SCALE GENOMIC DNA]</scope>
    <source>
        <strain evidence="5 6">HHB12029</strain>
    </source>
</reference>
<sequence>RAHHLELERNAPEEQLDLDESFYPLSDPAYAVELAFWKDATGIQDETQLKEHILSVQREAYGVFTYPCIRGFSFVRFNLSRHPQYRTVLKTGASDHNAILLDVGCFFGTDLRKAIADGYPAQNVIGADLRDDWFTLAKKLFTAPNLPNVKFLAGDVFNDDFLSLAPPGLHNSGGLNAHKGSIRFVYTCSVFHLFQEETQKEFARRLTRLLDDTPGATIFGSHGGKKVKGFREQGPTKEKMFCHSPESWKEMMAGVFEEQGKAVVQEAKIVQVQRPHHGTTSGFTDVLVWSATLL</sequence>
<dbReference type="EMBL" id="KV426151">
    <property type="protein sequence ID" value="KZV86573.1"/>
    <property type="molecule type" value="Genomic_DNA"/>
</dbReference>
<dbReference type="Proteomes" id="UP000077266">
    <property type="component" value="Unassembled WGS sequence"/>
</dbReference>
<accession>A0A165EC43</accession>
<dbReference type="PANTHER" id="PTHR35897:SF1">
    <property type="entry name" value="METHYLTRANSFERASE AUSD"/>
    <property type="match status" value="1"/>
</dbReference>
<proteinExistence type="inferred from homology"/>
<dbReference type="CDD" id="cd02440">
    <property type="entry name" value="AdoMet_MTases"/>
    <property type="match status" value="1"/>
</dbReference>
<name>A0A165EC43_EXIGL</name>
<dbReference type="InterPro" id="IPR029063">
    <property type="entry name" value="SAM-dependent_MTases_sf"/>
</dbReference>
<dbReference type="Gene3D" id="3.40.50.150">
    <property type="entry name" value="Vaccinia Virus protein VP39"/>
    <property type="match status" value="1"/>
</dbReference>
<evidence type="ECO:0000313" key="6">
    <source>
        <dbReference type="Proteomes" id="UP000077266"/>
    </source>
</evidence>
<evidence type="ECO:0000256" key="1">
    <source>
        <dbReference type="ARBA" id="ARBA00005179"/>
    </source>
</evidence>
<keyword evidence="3" id="KW-0949">S-adenosyl-L-methionine</keyword>
<dbReference type="OrthoDB" id="2094832at2759"/>
<evidence type="ECO:0000256" key="4">
    <source>
        <dbReference type="ARBA" id="ARBA00038314"/>
    </source>
</evidence>
<keyword evidence="6" id="KW-1185">Reference proteome</keyword>
<organism evidence="5 6">
    <name type="scientific">Exidia glandulosa HHB12029</name>
    <dbReference type="NCBI Taxonomy" id="1314781"/>
    <lineage>
        <taxon>Eukaryota</taxon>
        <taxon>Fungi</taxon>
        <taxon>Dikarya</taxon>
        <taxon>Basidiomycota</taxon>
        <taxon>Agaricomycotina</taxon>
        <taxon>Agaricomycetes</taxon>
        <taxon>Auriculariales</taxon>
        <taxon>Exidiaceae</taxon>
        <taxon>Exidia</taxon>
    </lineage>
</organism>
<dbReference type="InParanoid" id="A0A165EC43"/>
<protein>
    <submittedName>
        <fullName evidence="5">Uncharacterized protein</fullName>
    </submittedName>
</protein>
<dbReference type="PANTHER" id="PTHR35897">
    <property type="entry name" value="METHYLTRANSFERASE AUSD"/>
    <property type="match status" value="1"/>
</dbReference>
<dbReference type="STRING" id="1314781.A0A165EC43"/>
<gene>
    <name evidence="5" type="ORF">EXIGLDRAFT_222229</name>
</gene>
<dbReference type="InterPro" id="IPR051654">
    <property type="entry name" value="Meroterpenoid_MTases"/>
</dbReference>
<keyword evidence="2" id="KW-0808">Transferase</keyword>
<dbReference type="GO" id="GO:0016740">
    <property type="term" value="F:transferase activity"/>
    <property type="evidence" value="ECO:0007669"/>
    <property type="project" value="UniProtKB-KW"/>
</dbReference>